<dbReference type="AlphaFoldDB" id="A0A4Q4TR24"/>
<evidence type="ECO:0000313" key="3">
    <source>
        <dbReference type="Proteomes" id="UP000293360"/>
    </source>
</evidence>
<dbReference type="EMBL" id="QJNU01000029">
    <property type="protein sequence ID" value="RYP09815.1"/>
    <property type="molecule type" value="Genomic_DNA"/>
</dbReference>
<feature type="compositionally biased region" description="Low complexity" evidence="1">
    <location>
        <begin position="125"/>
        <end position="135"/>
    </location>
</feature>
<accession>A0A4Q4TR24</accession>
<sequence length="489" mass="53799">MSFPPAKRQRSNTSRDFANNAPQTAAPGLRQHPQLQVQENPIPALYTAAAAYGNDHGGYNPQSPVRQAVDYTSAYPPPNAVTTAQSKGYNTAYHPQAHGPPSMGYEEPYSPQLQTRNHSYATAQYQQQQGYPQPGLNGSHSHNGYTRALQSEVLRAYSPTPHPNPQTAGHGQAQPQNSFVQYGETYTSQPAAHIPSYRGSTTPYPDPTINPQYSPPPAPPPPQQSPNGNGQVPENSGGDDSEDAMGEAADDPTEFYQKPEPSSAASPDLSEHPPETRCACKKGRGKKKACSSCQCTKYGRACSSQCACGNACGNPFADLTIFFGPPETFAKPCGANPCFATWLSNQPNIEELDIDLMVDMMLYDDTSWASIRSYTPAFAKWEASWTRARNGKGKKSREERERLEFELLRGGLGNCNQNDFNGFWYSFCKSGWVLTDDWEHCQECRQCKPSMEWHCEKHQQCTTNRMCPGCHGNPTYPDMMAYAEAGGHI</sequence>
<feature type="region of interest" description="Disordered" evidence="1">
    <location>
        <begin position="125"/>
        <end position="144"/>
    </location>
</feature>
<protein>
    <recommendedName>
        <fullName evidence="4">Tesmin/TSO1-like CXC domain-containing protein</fullName>
    </recommendedName>
</protein>
<feature type="compositionally biased region" description="Pro residues" evidence="1">
    <location>
        <begin position="204"/>
        <end position="224"/>
    </location>
</feature>
<dbReference type="OrthoDB" id="4666956at2759"/>
<evidence type="ECO:0000256" key="1">
    <source>
        <dbReference type="SAM" id="MobiDB-lite"/>
    </source>
</evidence>
<reference evidence="2 3" key="1">
    <citation type="submission" date="2018-06" db="EMBL/GenBank/DDBJ databases">
        <title>Complete Genomes of Monosporascus.</title>
        <authorList>
            <person name="Robinson A.J."/>
            <person name="Natvig D.O."/>
        </authorList>
    </citation>
    <scope>NUCLEOTIDE SEQUENCE [LARGE SCALE GENOMIC DNA]</scope>
    <source>
        <strain evidence="2 3">CBS 110550</strain>
    </source>
</reference>
<feature type="region of interest" description="Disordered" evidence="1">
    <location>
        <begin position="191"/>
        <end position="281"/>
    </location>
</feature>
<keyword evidence="3" id="KW-1185">Reference proteome</keyword>
<evidence type="ECO:0000313" key="2">
    <source>
        <dbReference type="EMBL" id="RYP09815.1"/>
    </source>
</evidence>
<feature type="region of interest" description="Disordered" evidence="1">
    <location>
        <begin position="90"/>
        <end position="110"/>
    </location>
</feature>
<evidence type="ECO:0008006" key="4">
    <source>
        <dbReference type="Google" id="ProtNLM"/>
    </source>
</evidence>
<gene>
    <name evidence="2" type="ORF">DL764_001069</name>
</gene>
<feature type="region of interest" description="Disordered" evidence="1">
    <location>
        <begin position="1"/>
        <end position="35"/>
    </location>
</feature>
<name>A0A4Q4TR24_9PEZI</name>
<dbReference type="STRING" id="155417.A0A4Q4TR24"/>
<feature type="compositionally biased region" description="Polar residues" evidence="1">
    <location>
        <begin position="11"/>
        <end position="23"/>
    </location>
</feature>
<organism evidence="2 3">
    <name type="scientific">Monosporascus ibericus</name>
    <dbReference type="NCBI Taxonomy" id="155417"/>
    <lineage>
        <taxon>Eukaryota</taxon>
        <taxon>Fungi</taxon>
        <taxon>Dikarya</taxon>
        <taxon>Ascomycota</taxon>
        <taxon>Pezizomycotina</taxon>
        <taxon>Sordariomycetes</taxon>
        <taxon>Xylariomycetidae</taxon>
        <taxon>Xylariales</taxon>
        <taxon>Xylariales incertae sedis</taxon>
        <taxon>Monosporascus</taxon>
    </lineage>
</organism>
<dbReference type="Proteomes" id="UP000293360">
    <property type="component" value="Unassembled WGS sequence"/>
</dbReference>
<proteinExistence type="predicted"/>
<feature type="compositionally biased region" description="Acidic residues" evidence="1">
    <location>
        <begin position="237"/>
        <end position="253"/>
    </location>
</feature>
<comment type="caution">
    <text evidence="2">The sequence shown here is derived from an EMBL/GenBank/DDBJ whole genome shotgun (WGS) entry which is preliminary data.</text>
</comment>